<evidence type="ECO:0000313" key="2">
    <source>
        <dbReference type="EMBL" id="KAK9214845.1"/>
    </source>
</evidence>
<dbReference type="Proteomes" id="UP001428341">
    <property type="component" value="Unassembled WGS sequence"/>
</dbReference>
<name>A0AAP0QTV2_9ROSI</name>
<evidence type="ECO:0000313" key="3">
    <source>
        <dbReference type="Proteomes" id="UP001428341"/>
    </source>
</evidence>
<organism evidence="2 3">
    <name type="scientific">Citrus x changshan-huyou</name>
    <dbReference type="NCBI Taxonomy" id="2935761"/>
    <lineage>
        <taxon>Eukaryota</taxon>
        <taxon>Viridiplantae</taxon>
        <taxon>Streptophyta</taxon>
        <taxon>Embryophyta</taxon>
        <taxon>Tracheophyta</taxon>
        <taxon>Spermatophyta</taxon>
        <taxon>Magnoliopsida</taxon>
        <taxon>eudicotyledons</taxon>
        <taxon>Gunneridae</taxon>
        <taxon>Pentapetalae</taxon>
        <taxon>rosids</taxon>
        <taxon>malvids</taxon>
        <taxon>Sapindales</taxon>
        <taxon>Rutaceae</taxon>
        <taxon>Aurantioideae</taxon>
        <taxon>Citrus</taxon>
    </lineage>
</organism>
<keyword evidence="3" id="KW-1185">Reference proteome</keyword>
<feature type="region of interest" description="Disordered" evidence="1">
    <location>
        <begin position="1"/>
        <end position="22"/>
    </location>
</feature>
<protein>
    <submittedName>
        <fullName evidence="2">Uncharacterized protein</fullName>
    </submittedName>
</protein>
<comment type="caution">
    <text evidence="2">The sequence shown here is derived from an EMBL/GenBank/DDBJ whole genome shotgun (WGS) entry which is preliminary data.</text>
</comment>
<reference evidence="2 3" key="1">
    <citation type="submission" date="2024-05" db="EMBL/GenBank/DDBJ databases">
        <title>Haplotype-resolved chromosome-level genome assembly of Huyou (Citrus changshanensis).</title>
        <authorList>
            <person name="Miao C."/>
            <person name="Chen W."/>
            <person name="Wu Y."/>
            <person name="Wang L."/>
            <person name="Zhao S."/>
            <person name="Grierson D."/>
            <person name="Xu C."/>
            <person name="Chen K."/>
        </authorList>
    </citation>
    <scope>NUCLEOTIDE SEQUENCE [LARGE SCALE GENOMIC DNA]</scope>
    <source>
        <strain evidence="2">01-14</strain>
        <tissue evidence="2">Leaf</tissue>
    </source>
</reference>
<gene>
    <name evidence="2" type="ORF">WN944_006845</name>
</gene>
<sequence>MADGGEEVEGGARGSGTPSTKEAVKSLTAQFITTESRDTHDILWDLSLDARAPSRGTRVAAVALSRFKSLGKNCTPKIIF</sequence>
<dbReference type="AlphaFoldDB" id="A0AAP0QTV2"/>
<proteinExistence type="predicted"/>
<dbReference type="EMBL" id="JBCGBO010000003">
    <property type="protein sequence ID" value="KAK9214845.1"/>
    <property type="molecule type" value="Genomic_DNA"/>
</dbReference>
<accession>A0AAP0QTV2</accession>
<evidence type="ECO:0000256" key="1">
    <source>
        <dbReference type="SAM" id="MobiDB-lite"/>
    </source>
</evidence>